<dbReference type="GO" id="GO:0080115">
    <property type="term" value="F:myosin XI tail binding"/>
    <property type="evidence" value="ECO:0007669"/>
    <property type="project" value="UniProtKB-ARBA"/>
</dbReference>
<feature type="coiled-coil region" evidence="5">
    <location>
        <begin position="265"/>
        <end position="331"/>
    </location>
</feature>
<evidence type="ECO:0000256" key="3">
    <source>
        <dbReference type="ARBA" id="ARBA00022989"/>
    </source>
</evidence>
<protein>
    <recommendedName>
        <fullName evidence="8">GTD-binding domain-containing protein</fullName>
    </recommendedName>
</protein>
<feature type="domain" description="GTD-binding" evidence="8">
    <location>
        <begin position="270"/>
        <end position="368"/>
    </location>
</feature>
<dbReference type="PROSITE" id="PS51775">
    <property type="entry name" value="GTD_BINDING"/>
    <property type="match status" value="1"/>
</dbReference>
<keyword evidence="2 7" id="KW-0812">Transmembrane</keyword>
<dbReference type="PANTHER" id="PTHR31422:SF3">
    <property type="entry name" value="GTD-BINDING DOMAIN-CONTAINING PROTEIN"/>
    <property type="match status" value="1"/>
</dbReference>
<dbReference type="AlphaFoldDB" id="A0A2I0K8D3"/>
<evidence type="ECO:0000256" key="2">
    <source>
        <dbReference type="ARBA" id="ARBA00022692"/>
    </source>
</evidence>
<dbReference type="PANTHER" id="PTHR31422">
    <property type="entry name" value="BNAANNG28530D PROTEIN"/>
    <property type="match status" value="1"/>
</dbReference>
<evidence type="ECO:0000256" key="6">
    <source>
        <dbReference type="SAM" id="MobiDB-lite"/>
    </source>
</evidence>
<dbReference type="Pfam" id="PF04576">
    <property type="entry name" value="Zein-binding"/>
    <property type="match status" value="1"/>
</dbReference>
<evidence type="ECO:0000259" key="8">
    <source>
        <dbReference type="PROSITE" id="PS51775"/>
    </source>
</evidence>
<proteinExistence type="predicted"/>
<evidence type="ECO:0000256" key="7">
    <source>
        <dbReference type="SAM" id="Phobius"/>
    </source>
</evidence>
<dbReference type="Pfam" id="PF13837">
    <property type="entry name" value="Myb_DNA-bind_4"/>
    <property type="match status" value="1"/>
</dbReference>
<feature type="transmembrane region" description="Helical" evidence="7">
    <location>
        <begin position="12"/>
        <end position="38"/>
    </location>
</feature>
<feature type="compositionally biased region" description="Polar residues" evidence="6">
    <location>
        <begin position="606"/>
        <end position="624"/>
    </location>
</feature>
<evidence type="ECO:0000256" key="4">
    <source>
        <dbReference type="ARBA" id="ARBA00023136"/>
    </source>
</evidence>
<feature type="region of interest" description="Disordered" evidence="6">
    <location>
        <begin position="598"/>
        <end position="666"/>
    </location>
</feature>
<dbReference type="GO" id="GO:0016020">
    <property type="term" value="C:membrane"/>
    <property type="evidence" value="ECO:0007669"/>
    <property type="project" value="UniProtKB-SubCell"/>
</dbReference>
<dbReference type="STRING" id="22663.A0A2I0K8D3"/>
<gene>
    <name evidence="9" type="ORF">CRG98_014803</name>
</gene>
<sequence length="802" mass="91071">MGPQASPRYWTLMGLILAFLDLGLAYFLLCASALWFFWSKFLNLFGLYVPCPCRGVPGFVDSRLCWHKLLVEIPMRNILAVQVLVRSRLPFSSIWYEEQGCGFNLPVDKTKGSENWFLDSSSEASLGLDSGLVLRSLRDRGTGDVKGKGVLSQKQQRYARRRRRVTLGNGKYSSSLRNLGSSSVTERSSVCGFNEGMRSEIGESLSPLIGIEGTFQGDEKVPFGTDMGEKSWHSFELSESINGGKSAYTNTSCAESFIEETAETVTDESNKVRMLEKALEEVKAAYNALVLELDQERSAAGTAAEEAMAMISRLQNEKASIEMEVRQNQRMVDEKLAYDEEEMNILKEILVRREMENFVLENEVETLKQMMSSSDNNSEGCPRDEDIRLAVPQVENGGMNGEKAVVRIDNSSSYRSQEDVFQSKSLESDTSTELEVLEKNGRSLLSTVSSERLRLDSEVEWLREMLRKVQEEKEKLKLSAENRDKGRIELKLLEEIRDQLQEIQKLGKPLRHSSLPPSISKDKWYAHKRAALKAPQWEEIATAVAARFGGTGKLPPKTPTQCRHKMEKLRKRFRAERQRGGGGPTGWPFYDLMDRLERGPKAPARPSSQLTHRAKSQNFHSNSHGFRGHHNEYDEDEEEEEDDYGRYDDNNNDDEEDGNYGRSQSINYILRRPTVVNRFPSDQSFSSSSVPGFMPRHLAPVPKKMREDVEEQGEQKEAQAEKERMRRVAVAEMAGEIRAFAETYVGMENAKMEMIRDAERSRLEMESKRMEMILDSQRKIVEAIAKALDRPQKGAAKIDQES</sequence>
<comment type="caution">
    <text evidence="9">The sequence shown here is derived from an EMBL/GenBank/DDBJ whole genome shotgun (WGS) entry which is preliminary data.</text>
</comment>
<feature type="compositionally biased region" description="Acidic residues" evidence="6">
    <location>
        <begin position="633"/>
        <end position="643"/>
    </location>
</feature>
<keyword evidence="10" id="KW-1185">Reference proteome</keyword>
<comment type="subcellular location">
    <subcellularLocation>
        <location evidence="1">Membrane</location>
    </subcellularLocation>
</comment>
<organism evidence="9 10">
    <name type="scientific">Punica granatum</name>
    <name type="common">Pomegranate</name>
    <dbReference type="NCBI Taxonomy" id="22663"/>
    <lineage>
        <taxon>Eukaryota</taxon>
        <taxon>Viridiplantae</taxon>
        <taxon>Streptophyta</taxon>
        <taxon>Embryophyta</taxon>
        <taxon>Tracheophyta</taxon>
        <taxon>Spermatophyta</taxon>
        <taxon>Magnoliopsida</taxon>
        <taxon>eudicotyledons</taxon>
        <taxon>Gunneridae</taxon>
        <taxon>Pentapetalae</taxon>
        <taxon>rosids</taxon>
        <taxon>malvids</taxon>
        <taxon>Myrtales</taxon>
        <taxon>Lythraceae</taxon>
        <taxon>Punica</taxon>
    </lineage>
</organism>
<keyword evidence="4 7" id="KW-0472">Membrane</keyword>
<keyword evidence="3 7" id="KW-1133">Transmembrane helix</keyword>
<dbReference type="EMBL" id="PGOL01000793">
    <property type="protein sequence ID" value="PKI64807.1"/>
    <property type="molecule type" value="Genomic_DNA"/>
</dbReference>
<keyword evidence="5" id="KW-0175">Coiled coil</keyword>
<evidence type="ECO:0000256" key="1">
    <source>
        <dbReference type="ARBA" id="ARBA00004370"/>
    </source>
</evidence>
<name>A0A2I0K8D3_PUNGR</name>
<dbReference type="InterPro" id="IPR007656">
    <property type="entry name" value="GTD-bd"/>
</dbReference>
<evidence type="ECO:0000313" key="10">
    <source>
        <dbReference type="Proteomes" id="UP000233551"/>
    </source>
</evidence>
<evidence type="ECO:0000256" key="5">
    <source>
        <dbReference type="SAM" id="Coils"/>
    </source>
</evidence>
<dbReference type="InterPro" id="IPR044822">
    <property type="entry name" value="Myb_DNA-bind_4"/>
</dbReference>
<evidence type="ECO:0000313" key="9">
    <source>
        <dbReference type="EMBL" id="PKI64807.1"/>
    </source>
</evidence>
<dbReference type="Proteomes" id="UP000233551">
    <property type="component" value="Unassembled WGS sequence"/>
</dbReference>
<reference evidence="9 10" key="1">
    <citation type="submission" date="2017-11" db="EMBL/GenBank/DDBJ databases">
        <title>De-novo sequencing of pomegranate (Punica granatum L.) genome.</title>
        <authorList>
            <person name="Akparov Z."/>
            <person name="Amiraslanov A."/>
            <person name="Hajiyeva S."/>
            <person name="Abbasov M."/>
            <person name="Kaur K."/>
            <person name="Hamwieh A."/>
            <person name="Solovyev V."/>
            <person name="Salamov A."/>
            <person name="Braich B."/>
            <person name="Kosarev P."/>
            <person name="Mahmoud A."/>
            <person name="Hajiyev E."/>
            <person name="Babayeva S."/>
            <person name="Izzatullayeva V."/>
            <person name="Mammadov A."/>
            <person name="Mammadov A."/>
            <person name="Sharifova S."/>
            <person name="Ojaghi J."/>
            <person name="Eynullazada K."/>
            <person name="Bayramov B."/>
            <person name="Abdulazimova A."/>
            <person name="Shahmuradov I."/>
        </authorList>
    </citation>
    <scope>NUCLEOTIDE SEQUENCE [LARGE SCALE GENOMIC DNA]</scope>
    <source>
        <strain evidence="10">cv. AG2017</strain>
        <tissue evidence="9">Leaf</tissue>
    </source>
</reference>
<accession>A0A2I0K8D3</accession>